<dbReference type="PRINTS" id="PR00080">
    <property type="entry name" value="SDRFAMILY"/>
</dbReference>
<dbReference type="EMBL" id="JACIIV010000011">
    <property type="protein sequence ID" value="MBB6227647.1"/>
    <property type="molecule type" value="Genomic_DNA"/>
</dbReference>
<keyword evidence="2" id="KW-0560">Oxidoreductase</keyword>
<comment type="similarity">
    <text evidence="1 3">Belongs to the short-chain dehydrogenases/reductases (SDR) family.</text>
</comment>
<evidence type="ECO:0000313" key="5">
    <source>
        <dbReference type="Proteomes" id="UP000538147"/>
    </source>
</evidence>
<dbReference type="Proteomes" id="UP000538147">
    <property type="component" value="Unassembled WGS sequence"/>
</dbReference>
<dbReference type="InterPro" id="IPR020904">
    <property type="entry name" value="Sc_DH/Rdtase_CS"/>
</dbReference>
<dbReference type="Gene3D" id="3.40.50.720">
    <property type="entry name" value="NAD(P)-binding Rossmann-like Domain"/>
    <property type="match status" value="1"/>
</dbReference>
<dbReference type="InterPro" id="IPR002347">
    <property type="entry name" value="SDR_fam"/>
</dbReference>
<dbReference type="PANTHER" id="PTHR44196">
    <property type="entry name" value="DEHYDROGENASE/REDUCTASE SDR FAMILY MEMBER 7B"/>
    <property type="match status" value="1"/>
</dbReference>
<comment type="caution">
    <text evidence="4">The sequence shown here is derived from an EMBL/GenBank/DDBJ whole genome shotgun (WGS) entry which is preliminary data.</text>
</comment>
<dbReference type="PRINTS" id="PR00081">
    <property type="entry name" value="GDHRDH"/>
</dbReference>
<dbReference type="AlphaFoldDB" id="A0A841L4S9"/>
<proteinExistence type="inferred from homology"/>
<evidence type="ECO:0000256" key="3">
    <source>
        <dbReference type="RuleBase" id="RU000363"/>
    </source>
</evidence>
<evidence type="ECO:0000313" key="4">
    <source>
        <dbReference type="EMBL" id="MBB6227647.1"/>
    </source>
</evidence>
<protein>
    <submittedName>
        <fullName evidence="4">Short-subunit dehydrogenase</fullName>
    </submittedName>
</protein>
<dbReference type="PROSITE" id="PS00061">
    <property type="entry name" value="ADH_SHORT"/>
    <property type="match status" value="1"/>
</dbReference>
<dbReference type="PANTHER" id="PTHR44196:SF1">
    <property type="entry name" value="DEHYDROGENASE_REDUCTASE SDR FAMILY MEMBER 7B"/>
    <property type="match status" value="1"/>
</dbReference>
<dbReference type="RefSeq" id="WP_243453376.1">
    <property type="nucleotide sequence ID" value="NZ_BMOX01000020.1"/>
</dbReference>
<dbReference type="Pfam" id="PF00106">
    <property type="entry name" value="adh_short"/>
    <property type="match status" value="1"/>
</dbReference>
<evidence type="ECO:0000256" key="1">
    <source>
        <dbReference type="ARBA" id="ARBA00006484"/>
    </source>
</evidence>
<evidence type="ECO:0000256" key="2">
    <source>
        <dbReference type="ARBA" id="ARBA00023002"/>
    </source>
</evidence>
<gene>
    <name evidence="4" type="ORF">FHS79_001816</name>
</gene>
<dbReference type="InterPro" id="IPR036291">
    <property type="entry name" value="NAD(P)-bd_dom_sf"/>
</dbReference>
<dbReference type="GO" id="GO:0016491">
    <property type="term" value="F:oxidoreductase activity"/>
    <property type="evidence" value="ECO:0007669"/>
    <property type="project" value="UniProtKB-KW"/>
</dbReference>
<keyword evidence="5" id="KW-1185">Reference proteome</keyword>
<name>A0A841L4S9_9SPHN</name>
<sequence>MTVRKKRFAGQHVWITGASSGIGRALALGFAAEGAKLLLSGRNEAALAETAAACGGAEVLAFEATAMEALPGVVDAALARMGHIDILSNNAGISQRSLALDTEFSVYRELMEVDFFAPMRLSHLLLPHMVARKRGALINNASIAGKFGSPLRTGYCAAKHALIGWSDALRAEIAQYGVAVHVVTAGYVATGVARNALTGSGVPVGEGDDPVNDGLPADAAAKIIIDGVAKGQREIPVGKAGAAEMAMLDLKRANPEQLFDFMVGLAPKVAR</sequence>
<dbReference type="SUPFAM" id="SSF51735">
    <property type="entry name" value="NAD(P)-binding Rossmann-fold domains"/>
    <property type="match status" value="1"/>
</dbReference>
<dbReference type="GO" id="GO:0016020">
    <property type="term" value="C:membrane"/>
    <property type="evidence" value="ECO:0007669"/>
    <property type="project" value="TreeGrafter"/>
</dbReference>
<reference evidence="4 5" key="1">
    <citation type="submission" date="2020-08" db="EMBL/GenBank/DDBJ databases">
        <title>Genomic Encyclopedia of Type Strains, Phase IV (KMG-IV): sequencing the most valuable type-strain genomes for metagenomic binning, comparative biology and taxonomic classification.</title>
        <authorList>
            <person name="Goeker M."/>
        </authorList>
    </citation>
    <scope>NUCLEOTIDE SEQUENCE [LARGE SCALE GENOMIC DNA]</scope>
    <source>
        <strain evidence="4 5">DSM 102189</strain>
    </source>
</reference>
<organism evidence="4 5">
    <name type="scientific">Polymorphobacter multimanifer</name>
    <dbReference type="NCBI Taxonomy" id="1070431"/>
    <lineage>
        <taxon>Bacteria</taxon>
        <taxon>Pseudomonadati</taxon>
        <taxon>Pseudomonadota</taxon>
        <taxon>Alphaproteobacteria</taxon>
        <taxon>Sphingomonadales</taxon>
        <taxon>Sphingosinicellaceae</taxon>
        <taxon>Polymorphobacter</taxon>
    </lineage>
</organism>
<accession>A0A841L4S9</accession>